<feature type="coiled-coil region" evidence="1">
    <location>
        <begin position="54"/>
        <end position="109"/>
    </location>
</feature>
<evidence type="ECO:0000256" key="1">
    <source>
        <dbReference type="SAM" id="Coils"/>
    </source>
</evidence>
<keyword evidence="2" id="KW-0812">Transmembrane</keyword>
<gene>
    <name evidence="3" type="ORF">V6N11_057944</name>
</gene>
<feature type="transmembrane region" description="Helical" evidence="2">
    <location>
        <begin position="24"/>
        <end position="41"/>
    </location>
</feature>
<name>A0ABR2P4F1_9ROSI</name>
<sequence>MAGLIMLFPKLVKAAISFPVNMFWKSVLWTVALVSLPYRMLTALQRERLLDQHLQEMQFELETLVWDRKELEEHLQAAVRESRIMESMLIELEGEHDKAVARIELLEGECAPFQLQDLKDENLRLKEVQGKAAWSYRDHDATNKNKSLNTVDNHVIPYSVASLISNYKGSSGISLQELMMNREVWEGKSKSNTKMINLLNAAPAPSGSVEQSTPSVRNPDVNTVIEQRRDIALSQTLFSAILSLLVGMIVWEAEDPCMPLVVALFTVVGMSLKSVVQFFFSIKNKPASDAVALLSFNWFIVGTLSYPALPKLTRMLAPLTLSLVNRVASWLGISFN</sequence>
<protein>
    <submittedName>
        <fullName evidence="3">Uncharacterized protein</fullName>
    </submittedName>
</protein>
<evidence type="ECO:0000313" key="4">
    <source>
        <dbReference type="Proteomes" id="UP001396334"/>
    </source>
</evidence>
<dbReference type="PANTHER" id="PTHR36073">
    <property type="match status" value="1"/>
</dbReference>
<feature type="transmembrane region" description="Helical" evidence="2">
    <location>
        <begin position="291"/>
        <end position="309"/>
    </location>
</feature>
<keyword evidence="2" id="KW-1133">Transmembrane helix</keyword>
<keyword evidence="4" id="KW-1185">Reference proteome</keyword>
<dbReference type="PANTHER" id="PTHR36073:SF1">
    <property type="entry name" value="OS01G0962100 PROTEIN"/>
    <property type="match status" value="1"/>
</dbReference>
<keyword evidence="2" id="KW-0472">Membrane</keyword>
<organism evidence="3 4">
    <name type="scientific">Hibiscus sabdariffa</name>
    <name type="common">roselle</name>
    <dbReference type="NCBI Taxonomy" id="183260"/>
    <lineage>
        <taxon>Eukaryota</taxon>
        <taxon>Viridiplantae</taxon>
        <taxon>Streptophyta</taxon>
        <taxon>Embryophyta</taxon>
        <taxon>Tracheophyta</taxon>
        <taxon>Spermatophyta</taxon>
        <taxon>Magnoliopsida</taxon>
        <taxon>eudicotyledons</taxon>
        <taxon>Gunneridae</taxon>
        <taxon>Pentapetalae</taxon>
        <taxon>rosids</taxon>
        <taxon>malvids</taxon>
        <taxon>Malvales</taxon>
        <taxon>Malvaceae</taxon>
        <taxon>Malvoideae</taxon>
        <taxon>Hibiscus</taxon>
    </lineage>
</organism>
<proteinExistence type="predicted"/>
<dbReference type="EMBL" id="JBBPBN010000082">
    <property type="protein sequence ID" value="KAK8983191.1"/>
    <property type="molecule type" value="Genomic_DNA"/>
</dbReference>
<evidence type="ECO:0000313" key="3">
    <source>
        <dbReference type="EMBL" id="KAK8983191.1"/>
    </source>
</evidence>
<accession>A0ABR2P4F1</accession>
<dbReference type="Proteomes" id="UP001396334">
    <property type="component" value="Unassembled WGS sequence"/>
</dbReference>
<reference evidence="3 4" key="1">
    <citation type="journal article" date="2024" name="G3 (Bethesda)">
        <title>Genome assembly of Hibiscus sabdariffa L. provides insights into metabolisms of medicinal natural products.</title>
        <authorList>
            <person name="Kim T."/>
        </authorList>
    </citation>
    <scope>NUCLEOTIDE SEQUENCE [LARGE SCALE GENOMIC DNA]</scope>
    <source>
        <strain evidence="3">TK-2024</strain>
        <tissue evidence="3">Old leaves</tissue>
    </source>
</reference>
<feature type="transmembrane region" description="Helical" evidence="2">
    <location>
        <begin position="231"/>
        <end position="251"/>
    </location>
</feature>
<evidence type="ECO:0000256" key="2">
    <source>
        <dbReference type="SAM" id="Phobius"/>
    </source>
</evidence>
<keyword evidence="1" id="KW-0175">Coiled coil</keyword>
<feature type="transmembrane region" description="Helical" evidence="2">
    <location>
        <begin position="257"/>
        <end position="279"/>
    </location>
</feature>
<comment type="caution">
    <text evidence="3">The sequence shown here is derived from an EMBL/GenBank/DDBJ whole genome shotgun (WGS) entry which is preliminary data.</text>
</comment>